<dbReference type="PANTHER" id="PTHR24251">
    <property type="entry name" value="OVOCHYMASE-RELATED"/>
    <property type="match status" value="1"/>
</dbReference>
<reference evidence="5" key="1">
    <citation type="submission" date="2023-06" db="EMBL/GenBank/DDBJ databases">
        <authorList>
            <person name="Delattre M."/>
        </authorList>
    </citation>
    <scope>NUCLEOTIDE SEQUENCE</scope>
    <source>
        <strain evidence="5">AF72</strain>
    </source>
</reference>
<keyword evidence="6" id="KW-1185">Reference proteome</keyword>
<dbReference type="CDD" id="cd00041">
    <property type="entry name" value="CUB"/>
    <property type="match status" value="1"/>
</dbReference>
<accession>A0AA36D8A8</accession>
<evidence type="ECO:0000313" key="6">
    <source>
        <dbReference type="Proteomes" id="UP001177023"/>
    </source>
</evidence>
<protein>
    <recommendedName>
        <fullName evidence="4">CUB domain-containing protein</fullName>
    </recommendedName>
</protein>
<dbReference type="InterPro" id="IPR035914">
    <property type="entry name" value="Sperma_CUB_dom_sf"/>
</dbReference>
<dbReference type="Proteomes" id="UP001177023">
    <property type="component" value="Unassembled WGS sequence"/>
</dbReference>
<dbReference type="PANTHER" id="PTHR24251:SF50">
    <property type="entry name" value="ATTRACTIN-LIKE 1A"/>
    <property type="match status" value="1"/>
</dbReference>
<evidence type="ECO:0000256" key="2">
    <source>
        <dbReference type="ARBA" id="ARBA00023157"/>
    </source>
</evidence>
<feature type="domain" description="CUB" evidence="4">
    <location>
        <begin position="1"/>
        <end position="79"/>
    </location>
</feature>
<evidence type="ECO:0000256" key="3">
    <source>
        <dbReference type="PROSITE-ProRule" id="PRU00059"/>
    </source>
</evidence>
<proteinExistence type="predicted"/>
<dbReference type="Gene3D" id="2.60.120.290">
    <property type="entry name" value="Spermadhesin, CUB domain"/>
    <property type="match status" value="2"/>
</dbReference>
<dbReference type="SMART" id="SM00042">
    <property type="entry name" value="CUB"/>
    <property type="match status" value="1"/>
</dbReference>
<dbReference type="EMBL" id="CATQJA010002664">
    <property type="protein sequence ID" value="CAJ0582567.1"/>
    <property type="molecule type" value="Genomic_DNA"/>
</dbReference>
<dbReference type="InterPro" id="IPR000859">
    <property type="entry name" value="CUB_dom"/>
</dbReference>
<name>A0AA36D8A8_9BILA</name>
<comment type="caution">
    <text evidence="3">Lacks conserved residue(s) required for the propagation of feature annotation.</text>
</comment>
<dbReference type="Pfam" id="PF00431">
    <property type="entry name" value="CUB"/>
    <property type="match status" value="1"/>
</dbReference>
<dbReference type="SUPFAM" id="SSF49854">
    <property type="entry name" value="Spermadhesin, CUB domain"/>
    <property type="match status" value="2"/>
</dbReference>
<dbReference type="PROSITE" id="PS01180">
    <property type="entry name" value="CUB"/>
    <property type="match status" value="2"/>
</dbReference>
<dbReference type="AlphaFoldDB" id="A0AA36D8A8"/>
<gene>
    <name evidence="5" type="ORF">MSPICULIGERA_LOCUS20697</name>
</gene>
<feature type="domain" description="CUB" evidence="4">
    <location>
        <begin position="85"/>
        <end position="199"/>
    </location>
</feature>
<feature type="non-terminal residue" evidence="5">
    <location>
        <position position="1"/>
    </location>
</feature>
<comment type="caution">
    <text evidence="5">The sequence shown here is derived from an EMBL/GenBank/DDBJ whole genome shotgun (WGS) entry which is preliminary data.</text>
</comment>
<evidence type="ECO:0000259" key="4">
    <source>
        <dbReference type="PROSITE" id="PS01180"/>
    </source>
</evidence>
<sequence>MDIEYDVTCNHDELKLLEGAGDQAQVVHRYCIPAEKTALIGPNSERFNTQISKSRHFTLIWRTDADVEQKGWKLEYEFVNPNSECGFISNAMHGVIYTPNYPDTYDNDLGCIWDISVPQGYHIQLDFETFDVQSSQECQADFLQVYEEHQGQEWAPQGDYYFLFNNEEAGKAMCGIDIPKPYESESNRIRYVSLGSVEM</sequence>
<evidence type="ECO:0000313" key="5">
    <source>
        <dbReference type="EMBL" id="CAJ0582567.1"/>
    </source>
</evidence>
<keyword evidence="2" id="KW-1015">Disulfide bond</keyword>
<organism evidence="5 6">
    <name type="scientific">Mesorhabditis spiculigera</name>
    <dbReference type="NCBI Taxonomy" id="96644"/>
    <lineage>
        <taxon>Eukaryota</taxon>
        <taxon>Metazoa</taxon>
        <taxon>Ecdysozoa</taxon>
        <taxon>Nematoda</taxon>
        <taxon>Chromadorea</taxon>
        <taxon>Rhabditida</taxon>
        <taxon>Rhabditina</taxon>
        <taxon>Rhabditomorpha</taxon>
        <taxon>Rhabditoidea</taxon>
        <taxon>Rhabditidae</taxon>
        <taxon>Mesorhabditinae</taxon>
        <taxon>Mesorhabditis</taxon>
    </lineage>
</organism>
<evidence type="ECO:0000256" key="1">
    <source>
        <dbReference type="ARBA" id="ARBA00022737"/>
    </source>
</evidence>
<keyword evidence="1" id="KW-0677">Repeat</keyword>